<evidence type="ECO:0000313" key="19">
    <source>
        <dbReference type="Proteomes" id="UP000533017"/>
    </source>
</evidence>
<dbReference type="PANTHER" id="PTHR43740:SF2">
    <property type="entry name" value="LEUCINE--TRNA LIGASE, MITOCHONDRIAL"/>
    <property type="match status" value="1"/>
</dbReference>
<dbReference type="Pfam" id="PF08264">
    <property type="entry name" value="Anticodon_1"/>
    <property type="match status" value="1"/>
</dbReference>
<dbReference type="RefSeq" id="WP_092883407.1">
    <property type="nucleotide sequence ID" value="NZ_FOOI01000006.1"/>
</dbReference>
<dbReference type="STRING" id="504797.SAMN05421678_106189"/>
<evidence type="ECO:0000256" key="6">
    <source>
        <dbReference type="ARBA" id="ARBA00022840"/>
    </source>
</evidence>
<evidence type="ECO:0000259" key="13">
    <source>
        <dbReference type="Pfam" id="PF00133"/>
    </source>
</evidence>
<dbReference type="GO" id="GO:0006429">
    <property type="term" value="P:leucyl-tRNA aminoacylation"/>
    <property type="evidence" value="ECO:0007669"/>
    <property type="project" value="InterPro"/>
</dbReference>
<feature type="domain" description="Aminoacyl-tRNA synthetase class Ia" evidence="13">
    <location>
        <begin position="236"/>
        <end position="347"/>
    </location>
</feature>
<dbReference type="PROSITE" id="PS00178">
    <property type="entry name" value="AA_TRNA_LIGASE_I"/>
    <property type="match status" value="1"/>
</dbReference>
<dbReference type="FunFam" id="3.40.50.620:FF:000060">
    <property type="entry name" value="Leucine--tRNA ligase"/>
    <property type="match status" value="1"/>
</dbReference>
<evidence type="ECO:0000256" key="2">
    <source>
        <dbReference type="ARBA" id="ARBA00013164"/>
    </source>
</evidence>
<dbReference type="FunFam" id="1.10.730.10:FF:000002">
    <property type="entry name" value="Leucine--tRNA ligase"/>
    <property type="match status" value="1"/>
</dbReference>
<dbReference type="Gene3D" id="1.10.730.10">
    <property type="entry name" value="Isoleucyl-tRNA Synthetase, Domain 1"/>
    <property type="match status" value="2"/>
</dbReference>
<evidence type="ECO:0000256" key="1">
    <source>
        <dbReference type="ARBA" id="ARBA00005594"/>
    </source>
</evidence>
<dbReference type="InterPro" id="IPR014729">
    <property type="entry name" value="Rossmann-like_a/b/a_fold"/>
</dbReference>
<evidence type="ECO:0000313" key="18">
    <source>
        <dbReference type="Proteomes" id="UP000199052"/>
    </source>
</evidence>
<proteinExistence type="inferred from homology"/>
<keyword evidence="19" id="KW-1185">Reference proteome</keyword>
<keyword evidence="6 11" id="KW-0067">ATP-binding</keyword>
<keyword evidence="7 11" id="KW-0648">Protein biosynthesis</keyword>
<dbReference type="CDD" id="cd00812">
    <property type="entry name" value="LeuRS_core"/>
    <property type="match status" value="1"/>
</dbReference>
<reference evidence="16 19" key="2">
    <citation type="submission" date="2020-07" db="EMBL/GenBank/DDBJ databases">
        <title>Sequencing the genomes of 1000 actinobacteria strains.</title>
        <authorList>
            <person name="Klenk H.-P."/>
        </authorList>
    </citation>
    <scope>NUCLEOTIDE SEQUENCE [LARGE SCALE GENOMIC DNA]</scope>
    <source>
        <strain evidence="16 19">DSM 45117</strain>
    </source>
</reference>
<dbReference type="EMBL" id="JACBZA010000001">
    <property type="protein sequence ID" value="NYH83931.1"/>
    <property type="molecule type" value="Genomic_DNA"/>
</dbReference>
<dbReference type="EC" id="6.1.1.4" evidence="2"/>
<dbReference type="GO" id="GO:0004823">
    <property type="term" value="F:leucine-tRNA ligase activity"/>
    <property type="evidence" value="ECO:0007669"/>
    <property type="project" value="UniProtKB-EC"/>
</dbReference>
<protein>
    <recommendedName>
        <fullName evidence="2">leucine--tRNA ligase</fullName>
        <ecNumber evidence="2">6.1.1.4</ecNumber>
    </recommendedName>
    <alternativeName>
        <fullName evidence="9">Leucyl-tRNA synthetase</fullName>
    </alternativeName>
</protein>
<keyword evidence="4 11" id="KW-0436">Ligase</keyword>
<evidence type="ECO:0000259" key="14">
    <source>
        <dbReference type="Pfam" id="PF08264"/>
    </source>
</evidence>
<keyword evidence="3" id="KW-0963">Cytoplasm</keyword>
<dbReference type="InterPro" id="IPR002300">
    <property type="entry name" value="aa-tRNA-synth_Ia"/>
</dbReference>
<dbReference type="FunFam" id="3.40.50.620:FF:000087">
    <property type="entry name" value="Leucine--tRNA ligase"/>
    <property type="match status" value="1"/>
</dbReference>
<dbReference type="PRINTS" id="PR00985">
    <property type="entry name" value="TRNASYNTHLEU"/>
</dbReference>
<comment type="similarity">
    <text evidence="1 11">Belongs to the class-I aminoacyl-tRNA synthetase family.</text>
</comment>
<dbReference type="CDD" id="cd07958">
    <property type="entry name" value="Anticodon_Ia_Leu_BEm"/>
    <property type="match status" value="1"/>
</dbReference>
<dbReference type="EMBL" id="FOOI01000006">
    <property type="protein sequence ID" value="SFG50787.1"/>
    <property type="molecule type" value="Genomic_DNA"/>
</dbReference>
<dbReference type="GO" id="GO:0005524">
    <property type="term" value="F:ATP binding"/>
    <property type="evidence" value="ECO:0007669"/>
    <property type="project" value="UniProtKB-KW"/>
</dbReference>
<dbReference type="PANTHER" id="PTHR43740">
    <property type="entry name" value="LEUCYL-TRNA SYNTHETASE"/>
    <property type="match status" value="1"/>
</dbReference>
<name>A0A1I2SIR4_9ACTN</name>
<dbReference type="SUPFAM" id="SSF47323">
    <property type="entry name" value="Anticodon-binding domain of a subclass of class I aminoacyl-tRNA synthetases"/>
    <property type="match status" value="1"/>
</dbReference>
<keyword evidence="5 11" id="KW-0547">Nucleotide-binding</keyword>
<evidence type="ECO:0000313" key="17">
    <source>
        <dbReference type="EMBL" id="SFG50787.1"/>
    </source>
</evidence>
<feature type="domain" description="Methionyl/Leucyl tRNA synthetase" evidence="15">
    <location>
        <begin position="85"/>
        <end position="184"/>
    </location>
</feature>
<feature type="domain" description="Methionyl/Valyl/Leucyl/Isoleucyl-tRNA synthetase anticodon-binding" evidence="14">
    <location>
        <begin position="611"/>
        <end position="732"/>
    </location>
</feature>
<dbReference type="OrthoDB" id="9810365at2"/>
<organism evidence="17 18">
    <name type="scientific">Actinopolymorpha cephalotaxi</name>
    <dbReference type="NCBI Taxonomy" id="504797"/>
    <lineage>
        <taxon>Bacteria</taxon>
        <taxon>Bacillati</taxon>
        <taxon>Actinomycetota</taxon>
        <taxon>Actinomycetes</taxon>
        <taxon>Propionibacteriales</taxon>
        <taxon>Actinopolymorphaceae</taxon>
        <taxon>Actinopolymorpha</taxon>
    </lineage>
</organism>
<evidence type="ECO:0000256" key="5">
    <source>
        <dbReference type="ARBA" id="ARBA00022741"/>
    </source>
</evidence>
<evidence type="ECO:0000256" key="7">
    <source>
        <dbReference type="ARBA" id="ARBA00022917"/>
    </source>
</evidence>
<evidence type="ECO:0000259" key="15">
    <source>
        <dbReference type="Pfam" id="PF09334"/>
    </source>
</evidence>
<dbReference type="InterPro" id="IPR013155">
    <property type="entry name" value="M/V/L/I-tRNA-synth_anticd-bd"/>
</dbReference>
<evidence type="ECO:0000256" key="10">
    <source>
        <dbReference type="ARBA" id="ARBA00047469"/>
    </source>
</evidence>
<dbReference type="Pfam" id="PF00133">
    <property type="entry name" value="tRNA-synt_1"/>
    <property type="match status" value="1"/>
</dbReference>
<dbReference type="InterPro" id="IPR009080">
    <property type="entry name" value="tRNAsynth_Ia_anticodon-bd"/>
</dbReference>
<dbReference type="AlphaFoldDB" id="A0A1I2SIR4"/>
<evidence type="ECO:0000256" key="9">
    <source>
        <dbReference type="ARBA" id="ARBA00030520"/>
    </source>
</evidence>
<dbReference type="Proteomes" id="UP000199052">
    <property type="component" value="Unassembled WGS sequence"/>
</dbReference>
<dbReference type="Proteomes" id="UP000533017">
    <property type="component" value="Unassembled WGS sequence"/>
</dbReference>
<feature type="region of interest" description="Disordered" evidence="12">
    <location>
        <begin position="43"/>
        <end position="63"/>
    </location>
</feature>
<comment type="catalytic activity">
    <reaction evidence="10">
        <text>tRNA(Leu) + L-leucine + ATP = L-leucyl-tRNA(Leu) + AMP + diphosphate</text>
        <dbReference type="Rhea" id="RHEA:11688"/>
        <dbReference type="Rhea" id="RHEA-COMP:9613"/>
        <dbReference type="Rhea" id="RHEA-COMP:9622"/>
        <dbReference type="ChEBI" id="CHEBI:30616"/>
        <dbReference type="ChEBI" id="CHEBI:33019"/>
        <dbReference type="ChEBI" id="CHEBI:57427"/>
        <dbReference type="ChEBI" id="CHEBI:78442"/>
        <dbReference type="ChEBI" id="CHEBI:78494"/>
        <dbReference type="ChEBI" id="CHEBI:456215"/>
        <dbReference type="EC" id="6.1.1.4"/>
    </reaction>
</comment>
<dbReference type="GO" id="GO:0005829">
    <property type="term" value="C:cytosol"/>
    <property type="evidence" value="ECO:0007669"/>
    <property type="project" value="TreeGrafter"/>
</dbReference>
<evidence type="ECO:0000256" key="8">
    <source>
        <dbReference type="ARBA" id="ARBA00023146"/>
    </source>
</evidence>
<dbReference type="Gene3D" id="3.40.50.620">
    <property type="entry name" value="HUPs"/>
    <property type="match status" value="2"/>
</dbReference>
<dbReference type="InterPro" id="IPR002302">
    <property type="entry name" value="Leu-tRNA-ligase"/>
</dbReference>
<evidence type="ECO:0000256" key="4">
    <source>
        <dbReference type="ARBA" id="ARBA00022598"/>
    </source>
</evidence>
<evidence type="ECO:0000256" key="3">
    <source>
        <dbReference type="ARBA" id="ARBA00022490"/>
    </source>
</evidence>
<dbReference type="SUPFAM" id="SSF52374">
    <property type="entry name" value="Nucleotidylyl transferase"/>
    <property type="match status" value="1"/>
</dbReference>
<evidence type="ECO:0000313" key="16">
    <source>
        <dbReference type="EMBL" id="NYH83931.1"/>
    </source>
</evidence>
<reference evidence="17 18" key="1">
    <citation type="submission" date="2016-10" db="EMBL/GenBank/DDBJ databases">
        <authorList>
            <person name="de Groot N.N."/>
        </authorList>
    </citation>
    <scope>NUCLEOTIDE SEQUENCE [LARGE SCALE GENOMIC DNA]</scope>
    <source>
        <strain evidence="17 18">CPCC 202808</strain>
    </source>
</reference>
<evidence type="ECO:0000256" key="12">
    <source>
        <dbReference type="SAM" id="MobiDB-lite"/>
    </source>
</evidence>
<keyword evidence="8 11" id="KW-0030">Aminoacyl-tRNA synthetase</keyword>
<dbReference type="Pfam" id="PF09334">
    <property type="entry name" value="tRNA-synt_1g"/>
    <property type="match status" value="1"/>
</dbReference>
<evidence type="ECO:0000256" key="11">
    <source>
        <dbReference type="RuleBase" id="RU363035"/>
    </source>
</evidence>
<gene>
    <name evidence="16" type="ORF">FHR37_002782</name>
    <name evidence="17" type="ORF">SAMN05421678_106189</name>
</gene>
<dbReference type="InterPro" id="IPR001412">
    <property type="entry name" value="aa-tRNA-synth_I_CS"/>
</dbReference>
<sequence length="771" mass="86957">MTTTDPTPPANSPAEPAYRYDGRLAGRIEERWQAHWAEHRTFHTPNPVGDLGPDADGPCQGGVDEARARVDAPKFYVLDMFVGPSGSLHVGHPLGYVATDVYGRYLRMRGHNVLHAFGFDAFGLPAEQYAVRTGQHPKDTTEANIATIRGQLRRLGLAHDDRRGVSTTDVDFYRWTQWMFLRIHGAWYDDERKRARPITELEEEFATGRRATPGGRDWTALAAHERRALLDAHRLAYLADVPVNWCPGLGTVLADEEVTADGRSERGNYPVFARTMRQWMLRITAYADRLADDLDLLDWPEPIKAQQRNWIGRTREQGEVTYRLHDWLFSRQRYWGEPFPVVYDEHGPVALPESMLPVVLPQTPDYAPTTYDPDDASSEPVAPLGRLADWVEVTLDLGDGPRVYRRETNTMPQWAGSCWYELRYLDPHGTEHFCDPALERHWMGSRGGSDPGGVDLYVGGVEHTVLHLLYARFWHKVLYDLGHVSSREPFRRLVNNGYIQAYSYTDDRGMYVPAAEVSERDGAFWWRGQPVTRSLGKMGKSLRNMVTPDELCERYGADSFRVYVMASGPLQASRPWDPRGIVGAQRFLQRVWRTLVDEETGAPRISDRPADEETLRLLHTTIAGVRDDLDALSFHTAVARLTTLSRHVAGLGDEVPAEVARPTVLMLAPFAPHLAEELWHRLEGTPSRAASLAYLPYPEADPAYLGAETVTCVVQVAGKLRARLDVPPDITADELRQRVLDIEPVRWALRGRAVARVVVRPPRLVNIVPAG</sequence>
<accession>A0A1I2SIR4</accession>
<dbReference type="InterPro" id="IPR015413">
    <property type="entry name" value="Methionyl/Leucyl_tRNA_Synth"/>
</dbReference>